<evidence type="ECO:0000313" key="3">
    <source>
        <dbReference type="Proteomes" id="UP000218702"/>
    </source>
</evidence>
<gene>
    <name evidence="2" type="ORF">NIES806_23310</name>
</gene>
<evidence type="ECO:0000313" key="2">
    <source>
        <dbReference type="EMBL" id="BAZ86121.1"/>
    </source>
</evidence>
<proteinExistence type="predicted"/>
<reference evidence="2 3" key="1">
    <citation type="submission" date="2017-06" db="EMBL/GenBank/DDBJ databases">
        <title>Genome sequencing of cyanobaciteial culture collection at National Institute for Environmental Studies (NIES).</title>
        <authorList>
            <person name="Hirose Y."/>
            <person name="Shimura Y."/>
            <person name="Fujisawa T."/>
            <person name="Nakamura Y."/>
            <person name="Kawachi M."/>
        </authorList>
    </citation>
    <scope>NUCLEOTIDE SEQUENCE [LARGE SCALE GENOMIC DNA]</scope>
    <source>
        <strain evidence="2 3">NIES-806</strain>
    </source>
</reference>
<accession>A0A1Z4V3K8</accession>
<dbReference type="AlphaFoldDB" id="A0A1Z4V3K8"/>
<dbReference type="EMBL" id="AP018316">
    <property type="protein sequence ID" value="BAZ86121.1"/>
    <property type="molecule type" value="Genomic_DNA"/>
</dbReference>
<feature type="region of interest" description="Disordered" evidence="1">
    <location>
        <begin position="1"/>
        <end position="20"/>
    </location>
</feature>
<dbReference type="KEGG" id="dcm:NIES806_23310"/>
<dbReference type="Proteomes" id="UP000218702">
    <property type="component" value="Chromosome"/>
</dbReference>
<evidence type="ECO:0000256" key="1">
    <source>
        <dbReference type="SAM" id="MobiDB-lite"/>
    </source>
</evidence>
<dbReference type="OrthoDB" id="532567at2"/>
<dbReference type="RefSeq" id="WP_096667415.1">
    <property type="nucleotide sequence ID" value="NZ_AP018316.1"/>
</dbReference>
<sequence>MNNINPEQLDNTDNEMLPEYDFTGGVRGKHYQAYRRGHTVTIHQADGTEIVQHFTLEYGAIILDPDVREYFPDTETVNQALRTLISLFPKNRTSITPQS</sequence>
<protein>
    <submittedName>
        <fullName evidence="2">Uncharacterized protein</fullName>
    </submittedName>
</protein>
<organism evidence="2 3">
    <name type="scientific">Dolichospermum compactum NIES-806</name>
    <dbReference type="NCBI Taxonomy" id="1973481"/>
    <lineage>
        <taxon>Bacteria</taxon>
        <taxon>Bacillati</taxon>
        <taxon>Cyanobacteriota</taxon>
        <taxon>Cyanophyceae</taxon>
        <taxon>Nostocales</taxon>
        <taxon>Aphanizomenonaceae</taxon>
        <taxon>Dolichospermum</taxon>
        <taxon>Dolichospermum compactum</taxon>
    </lineage>
</organism>
<keyword evidence="3" id="KW-1185">Reference proteome</keyword>
<name>A0A1Z4V3K8_9CYAN</name>